<dbReference type="Gene3D" id="1.10.1580.10">
    <property type="match status" value="1"/>
</dbReference>
<dbReference type="PRINTS" id="PR00326">
    <property type="entry name" value="GTP1OBG"/>
</dbReference>
<dbReference type="OrthoDB" id="372125at2157"/>
<dbReference type="InterPro" id="IPR050755">
    <property type="entry name" value="TRAFAC_YlqF/YawG_RiboMat"/>
</dbReference>
<comment type="similarity">
    <text evidence="3">Belongs to the TRAFAC class YlqF/YawG GTPase family. MTG1 subfamily.</text>
</comment>
<name>F4FZN2_METCR</name>
<reference evidence="5 6" key="1">
    <citation type="journal article" date="2011" name="J. Bacteriol.">
        <title>Complete genome sequence of Metallosphaera cuprina, a metal sulfide-oxidizing archaeon from a hot spring.</title>
        <authorList>
            <person name="Liu L.J."/>
            <person name="You X.Y."/>
            <person name="Zheng H."/>
            <person name="Wang S."/>
            <person name="Jiang C.Y."/>
            <person name="Liu S.J."/>
        </authorList>
    </citation>
    <scope>NUCLEOTIDE SEQUENCE [LARGE SCALE GENOMIC DNA]</scope>
    <source>
        <strain evidence="5 6">Ar-4</strain>
    </source>
</reference>
<keyword evidence="6" id="KW-1185">Reference proteome</keyword>
<protein>
    <submittedName>
        <fullName evidence="5">GTP-binding protein YlqF</fullName>
    </submittedName>
</protein>
<dbReference type="eggNOG" id="arCOG00350">
    <property type="taxonomic scope" value="Archaea"/>
</dbReference>
<dbReference type="GO" id="GO:0005525">
    <property type="term" value="F:GTP binding"/>
    <property type="evidence" value="ECO:0007669"/>
    <property type="project" value="UniProtKB-KW"/>
</dbReference>
<proteinExistence type="inferred from homology"/>
<dbReference type="InterPro" id="IPR030378">
    <property type="entry name" value="G_CP_dom"/>
</dbReference>
<evidence type="ECO:0000256" key="3">
    <source>
        <dbReference type="PIRNR" id="PIRNR006230"/>
    </source>
</evidence>
<dbReference type="PANTHER" id="PTHR11089:SF30">
    <property type="entry name" value="GUANINE NUCLEOTIDE-BINDING PROTEIN-LIKE 3 HOMOLOG"/>
    <property type="match status" value="1"/>
</dbReference>
<dbReference type="Proteomes" id="UP000007812">
    <property type="component" value="Chromosome"/>
</dbReference>
<dbReference type="PATRIC" id="fig|1006006.8.peg.354"/>
<evidence type="ECO:0000256" key="2">
    <source>
        <dbReference type="ARBA" id="ARBA00023134"/>
    </source>
</evidence>
<dbReference type="InterPro" id="IPR027417">
    <property type="entry name" value="P-loop_NTPase"/>
</dbReference>
<dbReference type="InterPro" id="IPR006073">
    <property type="entry name" value="GTP-bd"/>
</dbReference>
<organism evidence="5 6">
    <name type="scientific">Metallosphaera cuprina (strain Ar-4)</name>
    <dbReference type="NCBI Taxonomy" id="1006006"/>
    <lineage>
        <taxon>Archaea</taxon>
        <taxon>Thermoproteota</taxon>
        <taxon>Thermoprotei</taxon>
        <taxon>Sulfolobales</taxon>
        <taxon>Sulfolobaceae</taxon>
        <taxon>Metallosphaera</taxon>
    </lineage>
</organism>
<feature type="domain" description="CP-type G" evidence="4">
    <location>
        <begin position="1"/>
        <end position="159"/>
    </location>
</feature>
<dbReference type="CDD" id="cd01859">
    <property type="entry name" value="MJ1464"/>
    <property type="match status" value="1"/>
</dbReference>
<keyword evidence="2 3" id="KW-0342">GTP-binding</keyword>
<dbReference type="GeneID" id="10492547"/>
<evidence type="ECO:0000259" key="4">
    <source>
        <dbReference type="PROSITE" id="PS51721"/>
    </source>
</evidence>
<dbReference type="RefSeq" id="WP_013736959.1">
    <property type="nucleotide sequence ID" value="NC_015435.1"/>
</dbReference>
<dbReference type="KEGG" id="mcn:Mcup_0353"/>
<keyword evidence="1 3" id="KW-0547">Nucleotide-binding</keyword>
<dbReference type="PROSITE" id="PS51721">
    <property type="entry name" value="G_CP"/>
    <property type="match status" value="1"/>
</dbReference>
<dbReference type="GO" id="GO:0003924">
    <property type="term" value="F:GTPase activity"/>
    <property type="evidence" value="ECO:0007669"/>
    <property type="project" value="InterPro"/>
</dbReference>
<dbReference type="HOGENOM" id="CLU_011106_1_2_2"/>
<gene>
    <name evidence="5" type="ordered locus">Mcup_0353</name>
</gene>
<evidence type="ECO:0000313" key="6">
    <source>
        <dbReference type="Proteomes" id="UP000007812"/>
    </source>
</evidence>
<dbReference type="InterPro" id="IPR010914">
    <property type="entry name" value="RsgA_GTPase_dom"/>
</dbReference>
<dbReference type="EMBL" id="CP002656">
    <property type="protein sequence ID" value="AEB94461.1"/>
    <property type="molecule type" value="Genomic_DNA"/>
</dbReference>
<dbReference type="AlphaFoldDB" id="F4FZN2"/>
<evidence type="ECO:0000256" key="1">
    <source>
        <dbReference type="ARBA" id="ARBA00022741"/>
    </source>
</evidence>
<dbReference type="Pfam" id="PF03193">
    <property type="entry name" value="RsgA_GTPase"/>
    <property type="match status" value="1"/>
</dbReference>
<dbReference type="Gene3D" id="3.40.50.300">
    <property type="entry name" value="P-loop containing nucleotide triphosphate hydrolases"/>
    <property type="match status" value="1"/>
</dbReference>
<dbReference type="SUPFAM" id="SSF52540">
    <property type="entry name" value="P-loop containing nucleoside triphosphate hydrolases"/>
    <property type="match status" value="1"/>
</dbReference>
<dbReference type="InterPro" id="IPR023179">
    <property type="entry name" value="GTP-bd_ortho_bundle_sf"/>
</dbReference>
<sequence length="265" mass="29723">MLYILKSVISKSDLILEVLDSREPDLTRSDYVERKVLSSKKSLLIVINKADLIPLEVLRAWKEHFLSQGLNSVFVSSRLHQGTKVLRDSIKELLRGNEGIVGVVGYPKTGKSSVINALKGRHVATTSSIPLSKGFTKSIQLIKIDSKIYAIDTPGVIPPSGDPLEKALRGSKPEDLEDPVRVALKLIERIESFCPGTLAKTYKIRFVTPLDLLSNIALRRGWIYKKDREPNLDQAAVQLIRDYHEGKIMYYTIPTGFKHDKTCDI</sequence>
<dbReference type="PANTHER" id="PTHR11089">
    <property type="entry name" value="GTP-BINDING PROTEIN-RELATED"/>
    <property type="match status" value="1"/>
</dbReference>
<dbReference type="InterPro" id="IPR016478">
    <property type="entry name" value="GTPase_MTG1"/>
</dbReference>
<evidence type="ECO:0000313" key="5">
    <source>
        <dbReference type="EMBL" id="AEB94461.1"/>
    </source>
</evidence>
<accession>F4FZN2</accession>
<dbReference type="PIRSF" id="PIRSF006230">
    <property type="entry name" value="MG442"/>
    <property type="match status" value="1"/>
</dbReference>
<dbReference type="STRING" id="1006006.Mcup_0353"/>